<dbReference type="InterPro" id="IPR003010">
    <property type="entry name" value="C-N_Hydrolase"/>
</dbReference>
<dbReference type="Pfam" id="PF00795">
    <property type="entry name" value="CN_hydrolase"/>
    <property type="match status" value="1"/>
</dbReference>
<feature type="domain" description="CN hydrolase" evidence="10">
    <location>
        <begin position="7"/>
        <end position="270"/>
    </location>
</feature>
<gene>
    <name evidence="7" type="primary">nadE</name>
    <name evidence="11" type="ORF">IAB90_02585</name>
</gene>
<comment type="similarity">
    <text evidence="2 7 8">In the C-terminal section; belongs to the NAD synthetase family.</text>
</comment>
<dbReference type="EC" id="6.3.5.1" evidence="7 8"/>
<feature type="active site" description="Nucleophile; for glutaminase activity" evidence="7">
    <location>
        <position position="172"/>
    </location>
</feature>
<comment type="function">
    <text evidence="7">Catalyzes the ATP-dependent amidation of deamido-NAD to form NAD. Uses L-glutamine as a nitrogen source.</text>
</comment>
<reference evidence="11" key="1">
    <citation type="submission" date="2020-10" db="EMBL/GenBank/DDBJ databases">
        <authorList>
            <person name="Gilroy R."/>
        </authorList>
    </citation>
    <scope>NUCLEOTIDE SEQUENCE</scope>
    <source>
        <strain evidence="11">ChiW25-3613</strain>
    </source>
</reference>
<feature type="binding site" evidence="7">
    <location>
        <position position="205"/>
    </location>
    <ligand>
        <name>L-glutamine</name>
        <dbReference type="ChEBI" id="CHEBI:58359"/>
    </ligand>
</feature>
<dbReference type="PIRSF" id="PIRSF006630">
    <property type="entry name" value="NADS_GAT"/>
    <property type="match status" value="1"/>
</dbReference>
<evidence type="ECO:0000313" key="11">
    <source>
        <dbReference type="EMBL" id="HIR39246.1"/>
    </source>
</evidence>
<dbReference type="InterPro" id="IPR022310">
    <property type="entry name" value="NAD/GMP_synthase"/>
</dbReference>
<organism evidence="11 12">
    <name type="scientific">Candidatus Coproplasma stercoripullorum</name>
    <dbReference type="NCBI Taxonomy" id="2840751"/>
    <lineage>
        <taxon>Bacteria</taxon>
        <taxon>Bacillati</taxon>
        <taxon>Bacillota</taxon>
        <taxon>Clostridia</taxon>
        <taxon>Eubacteriales</taxon>
        <taxon>Candidatus Coproplasma</taxon>
    </lineage>
</organism>
<evidence type="ECO:0000256" key="3">
    <source>
        <dbReference type="ARBA" id="ARBA00022598"/>
    </source>
</evidence>
<dbReference type="InterPro" id="IPR003694">
    <property type="entry name" value="NAD_synthase"/>
</dbReference>
<dbReference type="Pfam" id="PF02540">
    <property type="entry name" value="NAD_synthase"/>
    <property type="match status" value="1"/>
</dbReference>
<dbReference type="PROSITE" id="PS50263">
    <property type="entry name" value="CN_HYDROLASE"/>
    <property type="match status" value="1"/>
</dbReference>
<comment type="caution">
    <text evidence="11">The sequence shown here is derived from an EMBL/GenBank/DDBJ whole genome shotgun (WGS) entry which is preliminary data.</text>
</comment>
<keyword evidence="5 7" id="KW-0067">ATP-binding</keyword>
<dbReference type="CDD" id="cd07570">
    <property type="entry name" value="GAT_Gln-NAD-synth"/>
    <property type="match status" value="1"/>
</dbReference>
<dbReference type="SUPFAM" id="SSF52402">
    <property type="entry name" value="Adenine nucleotide alpha hydrolases-like"/>
    <property type="match status" value="1"/>
</dbReference>
<evidence type="ECO:0000256" key="6">
    <source>
        <dbReference type="ARBA" id="ARBA00023027"/>
    </source>
</evidence>
<dbReference type="InterPro" id="IPR041856">
    <property type="entry name" value="NAD+_synth_C"/>
</dbReference>
<dbReference type="PANTHER" id="PTHR23090">
    <property type="entry name" value="NH 3 /GLUTAMINE-DEPENDENT NAD + SYNTHETASE"/>
    <property type="match status" value="1"/>
</dbReference>
<dbReference type="GO" id="GO:0005524">
    <property type="term" value="F:ATP binding"/>
    <property type="evidence" value="ECO:0007669"/>
    <property type="project" value="UniProtKB-UniRule"/>
</dbReference>
<dbReference type="GO" id="GO:0008795">
    <property type="term" value="F:NAD+ synthase activity"/>
    <property type="evidence" value="ECO:0007669"/>
    <property type="project" value="UniProtKB-UniRule"/>
</dbReference>
<sequence>MNEYGFVRVCAATPEIRVADVDFNVKNILSAAKEAAEKGAQVIVFPELCITGYTCGDLFNQRALIDAAADAILYLAENLPAGPLIFVGAPVEVYGRLYNCAVVFNGGRIEAFIPKKHLPNYGEFYEQRHFCTCEKTGRNYVEGWRGKTFYFTENVVFYDADMPRLTVSAEICEDLWVPDPPSVRQALAGANIIVNLSCSDEIAGKAEYRRNLVRMQSAKLMCGYVYCDAGDGESTTDMVFAGHNLICENGSVLAESKLFENGLLFADIDVDKLDGERKRCASAFYEGYKNNDAAFIQVNICGCKGETERTFEKYPFVPKDGARLVERTELILNLQTMGLVKRLKHTNAKTAVIGISGGLDSALALLVTRRAFQKLGKDFKDIIAITMPGFGTTGKTLNSSQKLSEALGVTLKKVDITASVLRHFEDIGHDPKVLDVTYENSQARMRTMILMDTANKTGGLVIGTGDLSELALGWATYNGDHMSMYAVNSGVPKTLVKHLIKFEAERLGGEAQNTLSVILNTEISPELLPPDSSGNIAQKTEDIVGPYVLHDFFLYYIVRWGFEPGKVRYIAQKTFKDDFSVDEIDKWLKNFYKRFFSQQFKRSCIPDGVKVGTVTLSPRGDWRMPSDASADAWLKLLDE</sequence>
<evidence type="ECO:0000256" key="8">
    <source>
        <dbReference type="PIRNR" id="PIRNR006630"/>
    </source>
</evidence>
<evidence type="ECO:0000256" key="7">
    <source>
        <dbReference type="HAMAP-Rule" id="MF_02090"/>
    </source>
</evidence>
<dbReference type="GO" id="GO:0009435">
    <property type="term" value="P:NAD+ biosynthetic process"/>
    <property type="evidence" value="ECO:0007669"/>
    <property type="project" value="UniProtKB-UniRule"/>
</dbReference>
<feature type="binding site" evidence="7">
    <location>
        <position position="601"/>
    </location>
    <ligand>
        <name>deamido-NAD(+)</name>
        <dbReference type="ChEBI" id="CHEBI:58437"/>
        <note>ligand shared between two neighboring subunits</note>
    </ligand>
</feature>
<keyword evidence="6 7" id="KW-0520">NAD</keyword>
<feature type="binding site" evidence="7">
    <location>
        <begin position="474"/>
        <end position="477"/>
    </location>
    <ligand>
        <name>deamido-NAD(+)</name>
        <dbReference type="ChEBI" id="CHEBI:58437"/>
        <note>ligand shared between two neighboring subunits</note>
    </ligand>
</feature>
<dbReference type="NCBIfam" id="NF002730">
    <property type="entry name" value="PRK02628.1"/>
    <property type="match status" value="1"/>
</dbReference>
<dbReference type="Gene3D" id="3.40.50.620">
    <property type="entry name" value="HUPs"/>
    <property type="match status" value="1"/>
</dbReference>
<name>A0A9D1AGD5_9FIRM</name>
<evidence type="ECO:0000313" key="12">
    <source>
        <dbReference type="Proteomes" id="UP000824179"/>
    </source>
</evidence>
<dbReference type="AlphaFoldDB" id="A0A9D1AGD5"/>
<dbReference type="GO" id="GO:0003952">
    <property type="term" value="F:NAD+ synthase (glutamine-hydrolyzing) activity"/>
    <property type="evidence" value="ECO:0007669"/>
    <property type="project" value="UniProtKB-UniRule"/>
</dbReference>
<feature type="binding site" evidence="7">
    <location>
        <begin position="354"/>
        <end position="361"/>
    </location>
    <ligand>
        <name>ATP</name>
        <dbReference type="ChEBI" id="CHEBI:30616"/>
    </ligand>
</feature>
<dbReference type="Gene3D" id="3.60.110.10">
    <property type="entry name" value="Carbon-nitrogen hydrolase"/>
    <property type="match status" value="1"/>
</dbReference>
<keyword evidence="4 7" id="KW-0547">Nucleotide-binding</keyword>
<dbReference type="CDD" id="cd00553">
    <property type="entry name" value="NAD_synthase"/>
    <property type="match status" value="1"/>
</dbReference>
<dbReference type="GO" id="GO:0005737">
    <property type="term" value="C:cytoplasm"/>
    <property type="evidence" value="ECO:0007669"/>
    <property type="project" value="InterPro"/>
</dbReference>
<dbReference type="InterPro" id="IPR014729">
    <property type="entry name" value="Rossmann-like_a/b/a_fold"/>
</dbReference>
<dbReference type="HAMAP" id="MF_02090">
    <property type="entry name" value="NadE_glutamine_dep"/>
    <property type="match status" value="1"/>
</dbReference>
<comment type="similarity">
    <text evidence="9">Belongs to the NAD synthetase family.</text>
</comment>
<accession>A0A9D1AGD5</accession>
<dbReference type="PANTHER" id="PTHR23090:SF9">
    <property type="entry name" value="GLUTAMINE-DEPENDENT NAD(+) SYNTHETASE"/>
    <property type="match status" value="1"/>
</dbReference>
<dbReference type="NCBIfam" id="TIGR00552">
    <property type="entry name" value="nadE"/>
    <property type="match status" value="1"/>
</dbReference>
<keyword evidence="3 7" id="KW-0436">Ligase</keyword>
<protein>
    <recommendedName>
        <fullName evidence="7 8">Glutamine-dependent NAD(+) synthetase</fullName>
        <ecNumber evidence="7 8">6.3.5.1</ecNumber>
    </recommendedName>
    <alternativeName>
        <fullName evidence="7 8">NAD(+) synthase [glutamine-hydrolyzing]</fullName>
    </alternativeName>
</protein>
<evidence type="ECO:0000256" key="9">
    <source>
        <dbReference type="RuleBase" id="RU003811"/>
    </source>
</evidence>
<feature type="active site" description="For glutaminase activity" evidence="7">
    <location>
        <position position="115"/>
    </location>
</feature>
<comment type="pathway">
    <text evidence="1 7 8">Cofactor biosynthesis; NAD(+) biosynthesis; NAD(+) from deamido-NAD(+) (L-Gln route): step 1/1.</text>
</comment>
<dbReference type="Proteomes" id="UP000824179">
    <property type="component" value="Unassembled WGS sequence"/>
</dbReference>
<evidence type="ECO:0000259" key="10">
    <source>
        <dbReference type="PROSITE" id="PS50263"/>
    </source>
</evidence>
<proteinExistence type="inferred from homology"/>
<dbReference type="InterPro" id="IPR014445">
    <property type="entry name" value="Gln-dep_NAD_synthase"/>
</dbReference>
<comment type="catalytic activity">
    <reaction evidence="7 8">
        <text>deamido-NAD(+) + L-glutamine + ATP + H2O = L-glutamate + AMP + diphosphate + NAD(+) + H(+)</text>
        <dbReference type="Rhea" id="RHEA:24384"/>
        <dbReference type="ChEBI" id="CHEBI:15377"/>
        <dbReference type="ChEBI" id="CHEBI:15378"/>
        <dbReference type="ChEBI" id="CHEBI:29985"/>
        <dbReference type="ChEBI" id="CHEBI:30616"/>
        <dbReference type="ChEBI" id="CHEBI:33019"/>
        <dbReference type="ChEBI" id="CHEBI:57540"/>
        <dbReference type="ChEBI" id="CHEBI:58359"/>
        <dbReference type="ChEBI" id="CHEBI:58437"/>
        <dbReference type="ChEBI" id="CHEBI:456215"/>
        <dbReference type="EC" id="6.3.5.1"/>
    </reaction>
</comment>
<feature type="binding site" evidence="7">
    <location>
        <position position="464"/>
    </location>
    <ligand>
        <name>ATP</name>
        <dbReference type="ChEBI" id="CHEBI:30616"/>
    </ligand>
</feature>
<feature type="binding site" evidence="7">
    <location>
        <position position="469"/>
    </location>
    <ligand>
        <name>deamido-NAD(+)</name>
        <dbReference type="ChEBI" id="CHEBI:58437"/>
        <note>ligand shared between two neighboring subunits</note>
    </ligand>
</feature>
<feature type="active site" description="Proton acceptor; for glutaminase activity" evidence="7">
    <location>
        <position position="47"/>
    </location>
</feature>
<evidence type="ECO:0000256" key="5">
    <source>
        <dbReference type="ARBA" id="ARBA00022840"/>
    </source>
</evidence>
<evidence type="ECO:0000256" key="4">
    <source>
        <dbReference type="ARBA" id="ARBA00022741"/>
    </source>
</evidence>
<evidence type="ECO:0000256" key="1">
    <source>
        <dbReference type="ARBA" id="ARBA00005188"/>
    </source>
</evidence>
<dbReference type="EMBL" id="DVHB01000049">
    <property type="protein sequence ID" value="HIR39246.1"/>
    <property type="molecule type" value="Genomic_DNA"/>
</dbReference>
<dbReference type="Gene3D" id="1.10.10.1140">
    <property type="entry name" value="Glutamine-dependent NAD+ synthetase, C-terminal domain"/>
    <property type="match status" value="1"/>
</dbReference>
<feature type="binding site" evidence="7">
    <location>
        <position position="121"/>
    </location>
    <ligand>
        <name>L-glutamine</name>
        <dbReference type="ChEBI" id="CHEBI:58359"/>
    </ligand>
</feature>
<reference evidence="11" key="2">
    <citation type="journal article" date="2021" name="PeerJ">
        <title>Extensive microbial diversity within the chicken gut microbiome revealed by metagenomics and culture.</title>
        <authorList>
            <person name="Gilroy R."/>
            <person name="Ravi A."/>
            <person name="Getino M."/>
            <person name="Pursley I."/>
            <person name="Horton D.L."/>
            <person name="Alikhan N.F."/>
            <person name="Baker D."/>
            <person name="Gharbi K."/>
            <person name="Hall N."/>
            <person name="Watson M."/>
            <person name="Adriaenssens E.M."/>
            <person name="Foster-Nyarko E."/>
            <person name="Jarju S."/>
            <person name="Secka A."/>
            <person name="Antonio M."/>
            <person name="Oren A."/>
            <person name="Chaudhuri R.R."/>
            <person name="La Ragione R."/>
            <person name="Hildebrand F."/>
            <person name="Pallen M.J."/>
        </authorList>
    </citation>
    <scope>NUCLEOTIDE SEQUENCE</scope>
    <source>
        <strain evidence="11">ChiW25-3613</strain>
    </source>
</reference>
<dbReference type="SUPFAM" id="SSF56317">
    <property type="entry name" value="Carbon-nitrogen hydrolase"/>
    <property type="match status" value="1"/>
</dbReference>
<feature type="binding site" evidence="7">
    <location>
        <position position="440"/>
    </location>
    <ligand>
        <name>deamido-NAD(+)</name>
        <dbReference type="ChEBI" id="CHEBI:58437"/>
        <note>ligand shared between two neighboring subunits</note>
    </ligand>
</feature>
<dbReference type="GO" id="GO:0004359">
    <property type="term" value="F:glutaminase activity"/>
    <property type="evidence" value="ECO:0007669"/>
    <property type="project" value="InterPro"/>
</dbReference>
<feature type="binding site" evidence="7">
    <location>
        <position position="199"/>
    </location>
    <ligand>
        <name>L-glutamine</name>
        <dbReference type="ChEBI" id="CHEBI:58359"/>
    </ligand>
</feature>
<evidence type="ECO:0000256" key="2">
    <source>
        <dbReference type="ARBA" id="ARBA00007145"/>
    </source>
</evidence>
<dbReference type="InterPro" id="IPR036526">
    <property type="entry name" value="C-N_Hydrolase_sf"/>
</dbReference>